<evidence type="ECO:0000313" key="6">
    <source>
        <dbReference type="Proteomes" id="UP000076967"/>
    </source>
</evidence>
<dbReference type="GO" id="GO:0005975">
    <property type="term" value="P:carbohydrate metabolic process"/>
    <property type="evidence" value="ECO:0007669"/>
    <property type="project" value="InterPro"/>
</dbReference>
<dbReference type="InterPro" id="IPR011330">
    <property type="entry name" value="Glyco_hydro/deAcase_b/a-brl"/>
</dbReference>
<dbReference type="CDD" id="cd10917">
    <property type="entry name" value="CE4_NodB_like_6s_7s"/>
    <property type="match status" value="1"/>
</dbReference>
<dbReference type="PROSITE" id="PS51677">
    <property type="entry name" value="NODB"/>
    <property type="match status" value="1"/>
</dbReference>
<dbReference type="STRING" id="494026.PGLA_21370"/>
<name>A0A168F945_9BACL</name>
<dbReference type="Proteomes" id="UP000076967">
    <property type="component" value="Unassembled WGS sequence"/>
</dbReference>
<keyword evidence="2" id="KW-0378">Hydrolase</keyword>
<keyword evidence="3" id="KW-0732">Signal</keyword>
<feature type="domain" description="NodB homology" evidence="4">
    <location>
        <begin position="53"/>
        <end position="235"/>
    </location>
</feature>
<dbReference type="AlphaFoldDB" id="A0A168F945"/>
<evidence type="ECO:0000313" key="5">
    <source>
        <dbReference type="EMBL" id="OAB35978.1"/>
    </source>
</evidence>
<dbReference type="GO" id="GO:0016020">
    <property type="term" value="C:membrane"/>
    <property type="evidence" value="ECO:0007669"/>
    <property type="project" value="TreeGrafter"/>
</dbReference>
<dbReference type="InterPro" id="IPR050248">
    <property type="entry name" value="Polysacc_deacetylase_ArnD"/>
</dbReference>
<dbReference type="InterPro" id="IPR002509">
    <property type="entry name" value="NODB_dom"/>
</dbReference>
<feature type="chain" id="PRO_5007896832" evidence="3">
    <location>
        <begin position="26"/>
        <end position="255"/>
    </location>
</feature>
<reference evidence="5 6" key="1">
    <citation type="submission" date="2016-03" db="EMBL/GenBank/DDBJ databases">
        <title>Draft genome sequence of Paenibacillus glacialis DSM 22343.</title>
        <authorList>
            <person name="Shin S.-K."/>
            <person name="Yi H."/>
        </authorList>
    </citation>
    <scope>NUCLEOTIDE SEQUENCE [LARGE SCALE GENOMIC DNA]</scope>
    <source>
        <strain evidence="5 6">DSM 22343</strain>
    </source>
</reference>
<protein>
    <submittedName>
        <fullName evidence="5">Polysaccharide deacetylase</fullName>
    </submittedName>
</protein>
<evidence type="ECO:0000256" key="3">
    <source>
        <dbReference type="SAM" id="SignalP"/>
    </source>
</evidence>
<dbReference type="EMBL" id="LVJH01000058">
    <property type="protein sequence ID" value="OAB35978.1"/>
    <property type="molecule type" value="Genomic_DNA"/>
</dbReference>
<sequence length="255" mass="29005">MNILNMTRILTIFTIANLFINTTYAAPHSTLGKGREYYEKRGDIVWEVPTQKKVIALTFDDGPDYTKTPEILSLLKKYQAKATFFVVGNRVEKFPQLVKQASLEGHEIGNHSFDHPSFQNIPRTKLLNELTRTQEAIYKATGQKPTLFRPPGGSYNESAVNICKDNQLLMILWSWDQDTKDWTSPGVNKIVNKVLNNVDNGDIVLMHDYVHNSIQTVDALKIILPELIKRGYSFVTVSDLISRKEKAGQDIRVTH</sequence>
<accession>A0A168F945</accession>
<dbReference type="GO" id="GO:0016810">
    <property type="term" value="F:hydrolase activity, acting on carbon-nitrogen (but not peptide) bonds"/>
    <property type="evidence" value="ECO:0007669"/>
    <property type="project" value="InterPro"/>
</dbReference>
<keyword evidence="6" id="KW-1185">Reference proteome</keyword>
<keyword evidence="1" id="KW-0479">Metal-binding</keyword>
<proteinExistence type="predicted"/>
<dbReference type="PANTHER" id="PTHR10587:SF133">
    <property type="entry name" value="CHITIN DEACETYLASE 1-RELATED"/>
    <property type="match status" value="1"/>
</dbReference>
<evidence type="ECO:0000256" key="1">
    <source>
        <dbReference type="ARBA" id="ARBA00022723"/>
    </source>
</evidence>
<organism evidence="5 6">
    <name type="scientific">Paenibacillus glacialis</name>
    <dbReference type="NCBI Taxonomy" id="494026"/>
    <lineage>
        <taxon>Bacteria</taxon>
        <taxon>Bacillati</taxon>
        <taxon>Bacillota</taxon>
        <taxon>Bacilli</taxon>
        <taxon>Bacillales</taxon>
        <taxon>Paenibacillaceae</taxon>
        <taxon>Paenibacillus</taxon>
    </lineage>
</organism>
<dbReference type="SUPFAM" id="SSF88713">
    <property type="entry name" value="Glycoside hydrolase/deacetylase"/>
    <property type="match status" value="1"/>
</dbReference>
<dbReference type="GO" id="GO:0046872">
    <property type="term" value="F:metal ion binding"/>
    <property type="evidence" value="ECO:0007669"/>
    <property type="project" value="UniProtKB-KW"/>
</dbReference>
<gene>
    <name evidence="5" type="ORF">PGLA_21370</name>
</gene>
<feature type="signal peptide" evidence="3">
    <location>
        <begin position="1"/>
        <end position="25"/>
    </location>
</feature>
<evidence type="ECO:0000259" key="4">
    <source>
        <dbReference type="PROSITE" id="PS51677"/>
    </source>
</evidence>
<dbReference type="Gene3D" id="3.20.20.370">
    <property type="entry name" value="Glycoside hydrolase/deacetylase"/>
    <property type="match status" value="1"/>
</dbReference>
<comment type="caution">
    <text evidence="5">The sequence shown here is derived from an EMBL/GenBank/DDBJ whole genome shotgun (WGS) entry which is preliminary data.</text>
</comment>
<dbReference type="PANTHER" id="PTHR10587">
    <property type="entry name" value="GLYCOSYL TRANSFERASE-RELATED"/>
    <property type="match status" value="1"/>
</dbReference>
<dbReference type="Pfam" id="PF01522">
    <property type="entry name" value="Polysacc_deac_1"/>
    <property type="match status" value="1"/>
</dbReference>
<evidence type="ECO:0000256" key="2">
    <source>
        <dbReference type="ARBA" id="ARBA00022801"/>
    </source>
</evidence>